<reference evidence="2 3" key="1">
    <citation type="submission" date="2018-06" db="EMBL/GenBank/DDBJ databases">
        <title>Comparative genomics reveals the genomic features of Rhizophagus irregularis, R. cerebriforme, R. diaphanum and Gigaspora rosea, and their symbiotic lifestyle signature.</title>
        <authorList>
            <person name="Morin E."/>
            <person name="San Clemente H."/>
            <person name="Chen E.C.H."/>
            <person name="De La Providencia I."/>
            <person name="Hainaut M."/>
            <person name="Kuo A."/>
            <person name="Kohler A."/>
            <person name="Murat C."/>
            <person name="Tang N."/>
            <person name="Roy S."/>
            <person name="Loubradou J."/>
            <person name="Henrissat B."/>
            <person name="Grigoriev I.V."/>
            <person name="Corradi N."/>
            <person name="Roux C."/>
            <person name="Martin F.M."/>
        </authorList>
    </citation>
    <scope>NUCLEOTIDE SEQUENCE [LARGE SCALE GENOMIC DNA]</scope>
    <source>
        <strain evidence="2 3">DAOM 194757</strain>
    </source>
</reference>
<accession>A0A397VGT1</accession>
<comment type="caution">
    <text evidence="2">The sequence shown here is derived from an EMBL/GenBank/DDBJ whole genome shotgun (WGS) entry which is preliminary data.</text>
</comment>
<sequence>MDLRLLLLVVLVEVEINLWVFNNVVVAFGRTITLANYIYVILRKILWSVIL</sequence>
<proteinExistence type="predicted"/>
<gene>
    <name evidence="2" type="ORF">C2G38_2177775</name>
</gene>
<evidence type="ECO:0000256" key="1">
    <source>
        <dbReference type="SAM" id="Phobius"/>
    </source>
</evidence>
<name>A0A397VGT1_9GLOM</name>
<keyword evidence="1" id="KW-1133">Transmembrane helix</keyword>
<dbReference type="Proteomes" id="UP000266673">
    <property type="component" value="Unassembled WGS sequence"/>
</dbReference>
<feature type="transmembrane region" description="Helical" evidence="1">
    <location>
        <begin position="20"/>
        <end position="42"/>
    </location>
</feature>
<protein>
    <submittedName>
        <fullName evidence="2">Uncharacterized protein</fullName>
    </submittedName>
</protein>
<keyword evidence="1" id="KW-0812">Transmembrane</keyword>
<keyword evidence="3" id="KW-1185">Reference proteome</keyword>
<evidence type="ECO:0000313" key="2">
    <source>
        <dbReference type="EMBL" id="RIB21008.1"/>
    </source>
</evidence>
<organism evidence="2 3">
    <name type="scientific">Gigaspora rosea</name>
    <dbReference type="NCBI Taxonomy" id="44941"/>
    <lineage>
        <taxon>Eukaryota</taxon>
        <taxon>Fungi</taxon>
        <taxon>Fungi incertae sedis</taxon>
        <taxon>Mucoromycota</taxon>
        <taxon>Glomeromycotina</taxon>
        <taxon>Glomeromycetes</taxon>
        <taxon>Diversisporales</taxon>
        <taxon>Gigasporaceae</taxon>
        <taxon>Gigaspora</taxon>
    </lineage>
</organism>
<dbReference type="EMBL" id="QKWP01000385">
    <property type="protein sequence ID" value="RIB21008.1"/>
    <property type="molecule type" value="Genomic_DNA"/>
</dbReference>
<keyword evidence="1" id="KW-0472">Membrane</keyword>
<dbReference type="AlphaFoldDB" id="A0A397VGT1"/>
<evidence type="ECO:0000313" key="3">
    <source>
        <dbReference type="Proteomes" id="UP000266673"/>
    </source>
</evidence>